<dbReference type="AlphaFoldDB" id="A0A518EQR6"/>
<dbReference type="InterPro" id="IPR015424">
    <property type="entry name" value="PyrdxlP-dep_Trfase"/>
</dbReference>
<evidence type="ECO:0000256" key="3">
    <source>
        <dbReference type="ARBA" id="ARBA00023239"/>
    </source>
</evidence>
<dbReference type="SUPFAM" id="SSF53383">
    <property type="entry name" value="PLP-dependent transferases"/>
    <property type="match status" value="1"/>
</dbReference>
<sequence>MSASPSRWTTSVRTGSAVETDPYRATSAPLYQTATFAQESPTEFGEFDYTRTDNPTRRSTEALLAELEGAAHALCYASGMAAIAAVLRLVQPGERVLLGRDLYGGTQRFAHGHLPGVQVEHVDLEPDEFGRRVQLEAALRRGGVRLVLFETPSNPRLAITDIAAVAAIAHRHDALVVVDGTVMTPWLQRPLDLGADVVIHSATKGLAGHGDVTAGVVATQSAELAETLQKKRNTDGSALAPFESWLLARGVRTLGVRIERAQATALQLAKALQRGPGLEAVHYPGLESHPGHALHQSQATGAGVLITLEADTAERAEALVRGARLFSTAVSFGGVSSSISLPHHMSHASVPRGAAPRPGENLVRLSIGLESPDDLLEDLRQAMSHASRHVVAEPSQRVAAVSNSD</sequence>
<dbReference type="GO" id="GO:0030170">
    <property type="term" value="F:pyridoxal phosphate binding"/>
    <property type="evidence" value="ECO:0007669"/>
    <property type="project" value="InterPro"/>
</dbReference>
<dbReference type="PANTHER" id="PTHR11808">
    <property type="entry name" value="TRANS-SULFURATION ENZYME FAMILY MEMBER"/>
    <property type="match status" value="1"/>
</dbReference>
<organism evidence="7 8">
    <name type="scientific">Saltatorellus ferox</name>
    <dbReference type="NCBI Taxonomy" id="2528018"/>
    <lineage>
        <taxon>Bacteria</taxon>
        <taxon>Pseudomonadati</taxon>
        <taxon>Planctomycetota</taxon>
        <taxon>Planctomycetia</taxon>
        <taxon>Planctomycetia incertae sedis</taxon>
        <taxon>Saltatorellus</taxon>
    </lineage>
</organism>
<proteinExistence type="inferred from homology"/>
<reference evidence="7 8" key="1">
    <citation type="submission" date="2019-02" db="EMBL/GenBank/DDBJ databases">
        <title>Deep-cultivation of Planctomycetes and their phenomic and genomic characterization uncovers novel biology.</title>
        <authorList>
            <person name="Wiegand S."/>
            <person name="Jogler M."/>
            <person name="Boedeker C."/>
            <person name="Pinto D."/>
            <person name="Vollmers J."/>
            <person name="Rivas-Marin E."/>
            <person name="Kohn T."/>
            <person name="Peeters S.H."/>
            <person name="Heuer A."/>
            <person name="Rast P."/>
            <person name="Oberbeckmann S."/>
            <person name="Bunk B."/>
            <person name="Jeske O."/>
            <person name="Meyerdierks A."/>
            <person name="Storesund J.E."/>
            <person name="Kallscheuer N."/>
            <person name="Luecker S."/>
            <person name="Lage O.M."/>
            <person name="Pohl T."/>
            <person name="Merkel B.J."/>
            <person name="Hornburger P."/>
            <person name="Mueller R.-W."/>
            <person name="Bruemmer F."/>
            <person name="Labrenz M."/>
            <person name="Spormann A.M."/>
            <person name="Op den Camp H."/>
            <person name="Overmann J."/>
            <person name="Amann R."/>
            <person name="Jetten M.S.M."/>
            <person name="Mascher T."/>
            <person name="Medema M.H."/>
            <person name="Devos D.P."/>
            <person name="Kaster A.-K."/>
            <person name="Ovreas L."/>
            <person name="Rohde M."/>
            <person name="Galperin M.Y."/>
            <person name="Jogler C."/>
        </authorList>
    </citation>
    <scope>NUCLEOTIDE SEQUENCE [LARGE SCALE GENOMIC DNA]</scope>
    <source>
        <strain evidence="7 8">Poly30</strain>
    </source>
</reference>
<dbReference type="GO" id="GO:0005737">
    <property type="term" value="C:cytoplasm"/>
    <property type="evidence" value="ECO:0007669"/>
    <property type="project" value="TreeGrafter"/>
</dbReference>
<feature type="modified residue" description="N6-(pyridoxal phosphate)lysine" evidence="4">
    <location>
        <position position="204"/>
    </location>
</feature>
<dbReference type="InterPro" id="IPR015421">
    <property type="entry name" value="PyrdxlP-dep_Trfase_major"/>
</dbReference>
<evidence type="ECO:0000313" key="8">
    <source>
        <dbReference type="Proteomes" id="UP000320390"/>
    </source>
</evidence>
<evidence type="ECO:0000256" key="2">
    <source>
        <dbReference type="ARBA" id="ARBA00022898"/>
    </source>
</evidence>
<dbReference type="GO" id="GO:0047804">
    <property type="term" value="F:cysteine-S-conjugate beta-lyase activity"/>
    <property type="evidence" value="ECO:0007669"/>
    <property type="project" value="UniProtKB-ARBA"/>
</dbReference>
<evidence type="ECO:0000256" key="1">
    <source>
        <dbReference type="ARBA" id="ARBA00001933"/>
    </source>
</evidence>
<dbReference type="Pfam" id="PF01053">
    <property type="entry name" value="Cys_Met_Meta_PP"/>
    <property type="match status" value="1"/>
</dbReference>
<protein>
    <submittedName>
        <fullName evidence="7">Cystathionine gamma-lyase</fullName>
        <ecNumber evidence="7">4.4.1.1</ecNumber>
    </submittedName>
</protein>
<dbReference type="FunFam" id="3.40.640.10:FF:000046">
    <property type="entry name" value="Cystathionine gamma-lyase"/>
    <property type="match status" value="1"/>
</dbReference>
<keyword evidence="3 7" id="KW-0456">Lyase</keyword>
<comment type="similarity">
    <text evidence="5">Belongs to the trans-sulfuration enzymes family.</text>
</comment>
<dbReference type="Gene3D" id="3.90.1150.10">
    <property type="entry name" value="Aspartate Aminotransferase, domain 1"/>
    <property type="match status" value="1"/>
</dbReference>
<evidence type="ECO:0000256" key="4">
    <source>
        <dbReference type="PIRSR" id="PIRSR001434-2"/>
    </source>
</evidence>
<accession>A0A518EQR6</accession>
<dbReference type="PIRSF" id="PIRSF001434">
    <property type="entry name" value="CGS"/>
    <property type="match status" value="1"/>
</dbReference>
<dbReference type="Proteomes" id="UP000320390">
    <property type="component" value="Chromosome"/>
</dbReference>
<feature type="region of interest" description="Disordered" evidence="6">
    <location>
        <begin position="1"/>
        <end position="24"/>
    </location>
</feature>
<dbReference type="GO" id="GO:0019346">
    <property type="term" value="P:transsulfuration"/>
    <property type="evidence" value="ECO:0007669"/>
    <property type="project" value="InterPro"/>
</dbReference>
<feature type="compositionally biased region" description="Polar residues" evidence="6">
    <location>
        <begin position="1"/>
        <end position="14"/>
    </location>
</feature>
<evidence type="ECO:0000313" key="7">
    <source>
        <dbReference type="EMBL" id="QDV06434.1"/>
    </source>
</evidence>
<dbReference type="RefSeq" id="WP_419191176.1">
    <property type="nucleotide sequence ID" value="NZ_CP036434.1"/>
</dbReference>
<dbReference type="InterPro" id="IPR015422">
    <property type="entry name" value="PyrdxlP-dep_Trfase_small"/>
</dbReference>
<evidence type="ECO:0000256" key="5">
    <source>
        <dbReference type="RuleBase" id="RU362118"/>
    </source>
</evidence>
<dbReference type="EMBL" id="CP036434">
    <property type="protein sequence ID" value="QDV06434.1"/>
    <property type="molecule type" value="Genomic_DNA"/>
</dbReference>
<dbReference type="Gene3D" id="3.40.640.10">
    <property type="entry name" value="Type I PLP-dependent aspartate aminotransferase-like (Major domain)"/>
    <property type="match status" value="1"/>
</dbReference>
<dbReference type="InterPro" id="IPR000277">
    <property type="entry name" value="Cys/Met-Metab_PyrdxlP-dep_enz"/>
</dbReference>
<name>A0A518EQR6_9BACT</name>
<keyword evidence="8" id="KW-1185">Reference proteome</keyword>
<gene>
    <name evidence="7" type="primary">mccB</name>
    <name evidence="7" type="ORF">Poly30_19430</name>
</gene>
<dbReference type="EC" id="4.4.1.1" evidence="7"/>
<evidence type="ECO:0000256" key="6">
    <source>
        <dbReference type="SAM" id="MobiDB-lite"/>
    </source>
</evidence>
<dbReference type="CDD" id="cd00614">
    <property type="entry name" value="CGS_like"/>
    <property type="match status" value="1"/>
</dbReference>
<comment type="cofactor">
    <cofactor evidence="1 5">
        <name>pyridoxal 5'-phosphate</name>
        <dbReference type="ChEBI" id="CHEBI:597326"/>
    </cofactor>
</comment>
<dbReference type="PANTHER" id="PTHR11808:SF50">
    <property type="entry name" value="CYSTATHIONINE BETA-LYASE"/>
    <property type="match status" value="1"/>
</dbReference>
<keyword evidence="2 4" id="KW-0663">Pyridoxal phosphate</keyword>